<name>A0ABV2GDG1_9BACL</name>
<dbReference type="EMBL" id="JBEPLW010000020">
    <property type="protein sequence ID" value="MET3576321.1"/>
    <property type="molecule type" value="Genomic_DNA"/>
</dbReference>
<accession>A0ABV2GDG1</accession>
<sequence>MKTFETIDEFVEAAAGIDAEEQPGNLFVSQAIENDEVAQETVIEDEDSVRGNVMQVFSVLLETERGSYYFEYPFIEPYEMEEIQEKLEPLLEKFPKVVLPRVDMLEKRKAI</sequence>
<dbReference type="RefSeq" id="WP_354198264.1">
    <property type="nucleotide sequence ID" value="NZ_JBEPLW010000020.1"/>
</dbReference>
<evidence type="ECO:0000313" key="2">
    <source>
        <dbReference type="Proteomes" id="UP001549099"/>
    </source>
</evidence>
<comment type="caution">
    <text evidence="1">The sequence shown here is derived from an EMBL/GenBank/DDBJ whole genome shotgun (WGS) entry which is preliminary data.</text>
</comment>
<reference evidence="1 2" key="1">
    <citation type="submission" date="2024-06" db="EMBL/GenBank/DDBJ databases">
        <title>Genomic Encyclopedia of Type Strains, Phase IV (KMG-IV): sequencing the most valuable type-strain genomes for metagenomic binning, comparative biology and taxonomic classification.</title>
        <authorList>
            <person name="Goeker M."/>
        </authorList>
    </citation>
    <scope>NUCLEOTIDE SEQUENCE [LARGE SCALE GENOMIC DNA]</scope>
    <source>
        <strain evidence="1 2">DSM 26128</strain>
    </source>
</reference>
<dbReference type="Proteomes" id="UP001549099">
    <property type="component" value="Unassembled WGS sequence"/>
</dbReference>
<gene>
    <name evidence="1" type="ORF">ABID49_002237</name>
</gene>
<keyword evidence="2" id="KW-1185">Reference proteome</keyword>
<protein>
    <submittedName>
        <fullName evidence="1">Uncharacterized protein</fullName>
    </submittedName>
</protein>
<proteinExistence type="predicted"/>
<evidence type="ECO:0000313" key="1">
    <source>
        <dbReference type="EMBL" id="MET3576321.1"/>
    </source>
</evidence>
<organism evidence="1 2">
    <name type="scientific">Bhargavaea ullalensis</name>
    <dbReference type="NCBI Taxonomy" id="1265685"/>
    <lineage>
        <taxon>Bacteria</taxon>
        <taxon>Bacillati</taxon>
        <taxon>Bacillota</taxon>
        <taxon>Bacilli</taxon>
        <taxon>Bacillales</taxon>
        <taxon>Caryophanaceae</taxon>
        <taxon>Bhargavaea</taxon>
    </lineage>
</organism>